<comment type="caution">
    <text evidence="1">The sequence shown here is derived from an EMBL/GenBank/DDBJ whole genome shotgun (WGS) entry which is preliminary data.</text>
</comment>
<reference evidence="1 3" key="1">
    <citation type="submission" date="2023-07" db="EMBL/GenBank/DDBJ databases">
        <title>Sorghum-associated microbial communities from plants grown in Nebraska, USA.</title>
        <authorList>
            <person name="Schachtman D."/>
        </authorList>
    </citation>
    <scope>NUCLEOTIDE SEQUENCE</scope>
    <source>
        <strain evidence="1">DS1006</strain>
        <strain evidence="2 3">DS1016</strain>
    </source>
</reference>
<dbReference type="EMBL" id="JAUSTF010000008">
    <property type="protein sequence ID" value="MDQ0181876.1"/>
    <property type="molecule type" value="Genomic_DNA"/>
</dbReference>
<evidence type="ECO:0000313" key="4">
    <source>
        <dbReference type="Proteomes" id="UP001242995"/>
    </source>
</evidence>
<evidence type="ECO:0000313" key="2">
    <source>
        <dbReference type="EMBL" id="MDQ0181876.1"/>
    </source>
</evidence>
<dbReference type="AlphaFoldDB" id="A0AAW8DHD9"/>
<accession>A0AAW8DHD9</accession>
<sequence>MSTIQFIGIMALLAALAMKADPKESLEIAVSAQGLVWLDHSRRTR</sequence>
<name>A0AAW8DHD9_9MICC</name>
<evidence type="ECO:0000313" key="1">
    <source>
        <dbReference type="EMBL" id="MDP9906073.1"/>
    </source>
</evidence>
<keyword evidence="3" id="KW-1185">Reference proteome</keyword>
<organism evidence="1 4">
    <name type="scientific">Arthrobacter bambusae</name>
    <dbReference type="NCBI Taxonomy" id="1338426"/>
    <lineage>
        <taxon>Bacteria</taxon>
        <taxon>Bacillati</taxon>
        <taxon>Actinomycetota</taxon>
        <taxon>Actinomycetes</taxon>
        <taxon>Micrococcales</taxon>
        <taxon>Micrococcaceae</taxon>
        <taxon>Arthrobacter</taxon>
    </lineage>
</organism>
<evidence type="ECO:0000313" key="3">
    <source>
        <dbReference type="Proteomes" id="UP001230951"/>
    </source>
</evidence>
<dbReference type="Proteomes" id="UP001230951">
    <property type="component" value="Unassembled WGS sequence"/>
</dbReference>
<gene>
    <name evidence="1" type="ORF">J2S90_003044</name>
    <name evidence="2" type="ORF">J2S93_003315</name>
</gene>
<dbReference type="Proteomes" id="UP001242995">
    <property type="component" value="Unassembled WGS sequence"/>
</dbReference>
<proteinExistence type="predicted"/>
<protein>
    <submittedName>
        <fullName evidence="1">Uncharacterized protein</fullName>
    </submittedName>
</protein>
<dbReference type="EMBL" id="JAUSRG010000009">
    <property type="protein sequence ID" value="MDP9906073.1"/>
    <property type="molecule type" value="Genomic_DNA"/>
</dbReference>